<feature type="non-terminal residue" evidence="1">
    <location>
        <position position="48"/>
    </location>
</feature>
<sequence>MNSFRSFRTAVFAGALAVIWTNPVISEESDDADADIEEVIVTGSRIAR</sequence>
<dbReference type="AlphaFoldDB" id="A0A382XY77"/>
<proteinExistence type="predicted"/>
<dbReference type="EMBL" id="UINC01171489">
    <property type="protein sequence ID" value="SVD76077.1"/>
    <property type="molecule type" value="Genomic_DNA"/>
</dbReference>
<name>A0A382XY77_9ZZZZ</name>
<reference evidence="1" key="1">
    <citation type="submission" date="2018-05" db="EMBL/GenBank/DDBJ databases">
        <authorList>
            <person name="Lanie J.A."/>
            <person name="Ng W.-L."/>
            <person name="Kazmierczak K.M."/>
            <person name="Andrzejewski T.M."/>
            <person name="Davidsen T.M."/>
            <person name="Wayne K.J."/>
            <person name="Tettelin H."/>
            <person name="Glass J.I."/>
            <person name="Rusch D."/>
            <person name="Podicherti R."/>
            <person name="Tsui H.-C.T."/>
            <person name="Winkler M.E."/>
        </authorList>
    </citation>
    <scope>NUCLEOTIDE SEQUENCE</scope>
</reference>
<accession>A0A382XY77</accession>
<gene>
    <name evidence="1" type="ORF">METZ01_LOCUS428931</name>
</gene>
<evidence type="ECO:0000313" key="1">
    <source>
        <dbReference type="EMBL" id="SVD76077.1"/>
    </source>
</evidence>
<protein>
    <submittedName>
        <fullName evidence="1">Uncharacterized protein</fullName>
    </submittedName>
</protein>
<organism evidence="1">
    <name type="scientific">marine metagenome</name>
    <dbReference type="NCBI Taxonomy" id="408172"/>
    <lineage>
        <taxon>unclassified sequences</taxon>
        <taxon>metagenomes</taxon>
        <taxon>ecological metagenomes</taxon>
    </lineage>
</organism>